<feature type="domain" description="P-type ATPase A" evidence="3">
    <location>
        <begin position="165"/>
        <end position="219"/>
    </location>
</feature>
<sequence>MMQGFQPVPLASAAKPHANAGNRITYLNNAALNHAQRFRGNRIHTAKYTVLTFVPKNLFEQFRRVANIYFLILSVLTSMPFSPKNPVSLIGTFLAVLVFSAAKEGYEDYIRHLSDADINTRHVDVLADVASSSSSSAPPPPPLRPSESSQSPSPSITLPLLQFPVKTIKWHQLQVGDLVLLRKNDEVPADCLLLATSDADSGVCSIDSANLDGESSLKTLYAVNGGMPPEALASLRGRVEHESPTASLASFRGTLHVASATPVLLTTVMLTMNRCLYFVFFVQGLLCTVNAIAMLTWSHASRTPYLYTPNTSSSSSANGGQVYLTFLVAYSNLIPISLYVGIEVVKLIQKYLVEHDTDMALVVATRSSPPDDDDALDPRRPLHISSSSDNDAVVVMVTKQPKSGSSPELTPGARRRRRRRLLASKDVTVDLTEPDTKKAAVVRLDESDQSDASGNVVALNSLAELLPSMATPITDAVADDKAVEQGEVEGVGEGASVAGPPVDDTSSLILQQLAEQDDDDDIASTLDLALLGTITDKDDSTDGGGPAGEDTLPATLQIESQTVPTLPAAASVPTESPLKHPVTTTTTTTPLREKGPTNDEDAAAAVAAIGGMDGAVESSSTGGSKGGVKSTDSDQALAVSSAPDVAVLRNQPLETDVHGVGGLPLTPDLVASLPDESSDQRRETDNMLKEELGAQPSSNSNDYDAALVETCGEDGAAGSILSGADEPALTSPIKATPAVQGDSSAPVVTSAHVEPSTDVVADVDMSCEPTSRSGGPPETAAAATTEETPPLVDRSDGQTDDRYPPTNTTEGNNSPSNNPSTDEVVVPSSDLVPLVDTTALESYCHPLEPPVTLRLDEAAEGGTAADGRPRRRKRITPPTTLPTSSTELEGDLSSDGYVSEDDMGLSGRSDDDSDHSPSVPSNHDKGGGMLVTPTPLVGESTPFVPGPQKEVPSFAAVYADPIPSAASNQPADEDPPLSAYPRPPFPCKEALIAAAFDESDTNHREEEEESDDDKAPPPPPPSNPPRRLPVEGHPPPPLPPDSPLRLQAKQLPPHIYNANTPLLDNMFSSSSSSSSSLGSSSDEEEEDAVPARTPHDHPFRYAKPTPRQLLLPSEDEEEVEFGGAHDGSSDDDVVLVGVIPAPSSASSAPRTPILPPPTESLHPVLRGTYNVAAHEATWTGTWGFTETLPSAPTKFAYKCVAPHWASHDIRVPLTGAYTGYFFVMGEGGHSRPQKVLEKGVHLEFTELAPGSYVVDGVGRNKFGPFSLRGYFEWGHPLTLVKMYTPAA</sequence>
<dbReference type="PANTHER" id="PTHR24092:SF175">
    <property type="entry name" value="PHOSPHOLIPID-TRANSPORTING ATPASE"/>
    <property type="match status" value="1"/>
</dbReference>
<feature type="transmembrane region" description="Helical" evidence="2">
    <location>
        <begin position="275"/>
        <end position="300"/>
    </location>
</feature>
<feature type="domain" description="P-type ATPase N-terminal" evidence="4">
    <location>
        <begin position="26"/>
        <end position="89"/>
    </location>
</feature>
<feature type="region of interest" description="Disordered" evidence="1">
    <location>
        <begin position="365"/>
        <end position="386"/>
    </location>
</feature>
<dbReference type="InterPro" id="IPR008250">
    <property type="entry name" value="ATPase_P-typ_transduc_dom_A_sf"/>
</dbReference>
<evidence type="ECO:0000313" key="5">
    <source>
        <dbReference type="EMBL" id="RHY65452.1"/>
    </source>
</evidence>
<feature type="compositionally biased region" description="Polar residues" evidence="1">
    <location>
        <begin position="805"/>
        <end position="821"/>
    </location>
</feature>
<dbReference type="Pfam" id="PF16209">
    <property type="entry name" value="PhoLip_ATPase_N"/>
    <property type="match status" value="1"/>
</dbReference>
<keyword evidence="2" id="KW-0472">Membrane</keyword>
<proteinExistence type="predicted"/>
<dbReference type="GO" id="GO:0005886">
    <property type="term" value="C:plasma membrane"/>
    <property type="evidence" value="ECO:0007669"/>
    <property type="project" value="TreeGrafter"/>
</dbReference>
<evidence type="ECO:0000259" key="4">
    <source>
        <dbReference type="Pfam" id="PF16209"/>
    </source>
</evidence>
<dbReference type="Gene3D" id="2.70.150.10">
    <property type="entry name" value="Calcium-transporting ATPase, cytoplasmic transduction domain A"/>
    <property type="match status" value="1"/>
</dbReference>
<feature type="region of interest" description="Disordered" evidence="1">
    <location>
        <begin position="655"/>
        <end position="830"/>
    </location>
</feature>
<dbReference type="GO" id="GO:0140326">
    <property type="term" value="F:ATPase-coupled intramembrane lipid transporter activity"/>
    <property type="evidence" value="ECO:0007669"/>
    <property type="project" value="TreeGrafter"/>
</dbReference>
<evidence type="ECO:0000256" key="1">
    <source>
        <dbReference type="SAM" id="MobiDB-lite"/>
    </source>
</evidence>
<feature type="region of interest" description="Disordered" evidence="1">
    <location>
        <begin position="398"/>
        <end position="417"/>
    </location>
</feature>
<dbReference type="Proteomes" id="UP000283543">
    <property type="component" value="Unassembled WGS sequence"/>
</dbReference>
<dbReference type="InterPro" id="IPR032631">
    <property type="entry name" value="P-type_ATPase_N"/>
</dbReference>
<comment type="caution">
    <text evidence="5">The sequence shown here is derived from an EMBL/GenBank/DDBJ whole genome shotgun (WGS) entry which is preliminary data.</text>
</comment>
<feature type="compositionally biased region" description="Basic and acidic residues" evidence="1">
    <location>
        <begin position="793"/>
        <end position="803"/>
    </location>
</feature>
<dbReference type="InterPro" id="IPR023298">
    <property type="entry name" value="ATPase_P-typ_TM_dom_sf"/>
</dbReference>
<feature type="region of interest" description="Disordered" evidence="1">
    <location>
        <begin position="566"/>
        <end position="598"/>
    </location>
</feature>
<dbReference type="GO" id="GO:0045332">
    <property type="term" value="P:phospholipid translocation"/>
    <property type="evidence" value="ECO:0007669"/>
    <property type="project" value="TreeGrafter"/>
</dbReference>
<feature type="compositionally biased region" description="Low complexity" evidence="1">
    <location>
        <begin position="614"/>
        <end position="634"/>
    </location>
</feature>
<feature type="compositionally biased region" description="Acidic residues" evidence="1">
    <location>
        <begin position="888"/>
        <end position="903"/>
    </location>
</feature>
<accession>A0A418C676</accession>
<dbReference type="SUPFAM" id="SSF81653">
    <property type="entry name" value="Calcium ATPase, transduction domain A"/>
    <property type="match status" value="1"/>
</dbReference>
<feature type="compositionally biased region" description="Low complexity" evidence="1">
    <location>
        <begin position="145"/>
        <end position="154"/>
    </location>
</feature>
<dbReference type="GO" id="GO:0005802">
    <property type="term" value="C:trans-Golgi network"/>
    <property type="evidence" value="ECO:0007669"/>
    <property type="project" value="TreeGrafter"/>
</dbReference>
<protein>
    <submittedName>
        <fullName evidence="5">Uncharacterized protein</fullName>
    </submittedName>
</protein>
<reference evidence="5 6" key="1">
    <citation type="submission" date="2018-08" db="EMBL/GenBank/DDBJ databases">
        <title>Aphanomyces genome sequencing and annotation.</title>
        <authorList>
            <person name="Minardi D."/>
            <person name="Oidtmann B."/>
            <person name="Van Der Giezen M."/>
            <person name="Studholme D.J."/>
        </authorList>
    </citation>
    <scope>NUCLEOTIDE SEQUENCE [LARGE SCALE GENOMIC DNA]</scope>
    <source>
        <strain evidence="5 6">Si</strain>
    </source>
</reference>
<dbReference type="PANTHER" id="PTHR24092">
    <property type="entry name" value="PROBABLE PHOSPHOLIPID-TRANSPORTING ATPASE"/>
    <property type="match status" value="1"/>
</dbReference>
<feature type="compositionally biased region" description="Low complexity" evidence="1">
    <location>
        <begin position="1068"/>
        <end position="1080"/>
    </location>
</feature>
<dbReference type="Pfam" id="PF00122">
    <property type="entry name" value="E1-E2_ATPase"/>
    <property type="match status" value="1"/>
</dbReference>
<evidence type="ECO:0000313" key="6">
    <source>
        <dbReference type="Proteomes" id="UP000283543"/>
    </source>
</evidence>
<feature type="region of interest" description="Disordered" evidence="1">
    <location>
        <begin position="129"/>
        <end position="154"/>
    </location>
</feature>
<feature type="compositionally biased region" description="Pro residues" evidence="1">
    <location>
        <begin position="1016"/>
        <end position="1042"/>
    </location>
</feature>
<feature type="compositionally biased region" description="Low complexity" evidence="1">
    <location>
        <begin position="776"/>
        <end position="790"/>
    </location>
</feature>
<feature type="region of interest" description="Disordered" evidence="1">
    <location>
        <begin position="614"/>
        <end position="637"/>
    </location>
</feature>
<feature type="region of interest" description="Disordered" evidence="1">
    <location>
        <begin position="963"/>
        <end position="1131"/>
    </location>
</feature>
<dbReference type="EMBL" id="QUTB01003896">
    <property type="protein sequence ID" value="RHY65452.1"/>
    <property type="molecule type" value="Genomic_DNA"/>
</dbReference>
<feature type="transmembrane region" description="Helical" evidence="2">
    <location>
        <begin position="320"/>
        <end position="342"/>
    </location>
</feature>
<organism evidence="5 6">
    <name type="scientific">Aphanomyces astaci</name>
    <name type="common">Crayfish plague agent</name>
    <dbReference type="NCBI Taxonomy" id="112090"/>
    <lineage>
        <taxon>Eukaryota</taxon>
        <taxon>Sar</taxon>
        <taxon>Stramenopiles</taxon>
        <taxon>Oomycota</taxon>
        <taxon>Saprolegniomycetes</taxon>
        <taxon>Saprolegniales</taxon>
        <taxon>Verrucalvaceae</taxon>
        <taxon>Aphanomyces</taxon>
    </lineage>
</organism>
<keyword evidence="2" id="KW-1133">Transmembrane helix</keyword>
<feature type="compositionally biased region" description="Low complexity" evidence="1">
    <location>
        <begin position="876"/>
        <end position="887"/>
    </location>
</feature>
<evidence type="ECO:0000256" key="2">
    <source>
        <dbReference type="SAM" id="Phobius"/>
    </source>
</evidence>
<feature type="region of interest" description="Disordered" evidence="1">
    <location>
        <begin position="847"/>
        <end position="949"/>
    </location>
</feature>
<dbReference type="InterPro" id="IPR059000">
    <property type="entry name" value="ATPase_P-type_domA"/>
</dbReference>
<gene>
    <name evidence="5" type="ORF">DYB34_000308</name>
</gene>
<name>A0A418C676_APHAT</name>
<evidence type="ECO:0000259" key="3">
    <source>
        <dbReference type="Pfam" id="PF00122"/>
    </source>
</evidence>
<keyword evidence="2" id="KW-0812">Transmembrane</keyword>
<feature type="compositionally biased region" description="Basic and acidic residues" evidence="1">
    <location>
        <begin position="678"/>
        <end position="692"/>
    </location>
</feature>
<dbReference type="SUPFAM" id="SSF81665">
    <property type="entry name" value="Calcium ATPase, transmembrane domain M"/>
    <property type="match status" value="1"/>
</dbReference>